<evidence type="ECO:0000313" key="5">
    <source>
        <dbReference type="Proteomes" id="UP001267710"/>
    </source>
</evidence>
<dbReference type="InterPro" id="IPR029787">
    <property type="entry name" value="Nucleotide_cyclase"/>
</dbReference>
<gene>
    <name evidence="4" type="ORF">QE399_002192</name>
</gene>
<keyword evidence="1" id="KW-1133">Transmembrane helix</keyword>
<dbReference type="Pfam" id="PF00563">
    <property type="entry name" value="EAL"/>
    <property type="match status" value="1"/>
</dbReference>
<dbReference type="InterPro" id="IPR035919">
    <property type="entry name" value="EAL_sf"/>
</dbReference>
<dbReference type="CDD" id="cd01948">
    <property type="entry name" value="EAL"/>
    <property type="match status" value="1"/>
</dbReference>
<dbReference type="InterPro" id="IPR001633">
    <property type="entry name" value="EAL_dom"/>
</dbReference>
<dbReference type="InterPro" id="IPR035965">
    <property type="entry name" value="PAS-like_dom_sf"/>
</dbReference>
<dbReference type="PANTHER" id="PTHR44757">
    <property type="entry name" value="DIGUANYLATE CYCLASE DGCP"/>
    <property type="match status" value="1"/>
</dbReference>
<accession>A0ABU1IBB4</accession>
<comment type="caution">
    <text evidence="4">The sequence shown here is derived from an EMBL/GenBank/DDBJ whole genome shotgun (WGS) entry which is preliminary data.</text>
</comment>
<evidence type="ECO:0000259" key="2">
    <source>
        <dbReference type="PROSITE" id="PS50883"/>
    </source>
</evidence>
<dbReference type="Gene3D" id="3.30.70.270">
    <property type="match status" value="1"/>
</dbReference>
<keyword evidence="5" id="KW-1185">Reference proteome</keyword>
<sequence length="893" mass="98297">MNHYRPLRTRLTVLGLVGLMLAALVTAAALLVWSSRQTSLNDSEAQVVRFAAGAEASINRALLSFDVLLASTEELLDLAAVSRAQFNPQGAGQLLRGAARQNLMVRYVVLVAEGREVVASSDQAGLRVADELPPGFFEESLRQSTPSLLLSTPVISSVSSERVLFMARQVRMADGERLLAIAQVPSSMLVSVLMQGVDIPGLEVTLERSDGEMLIGAWGRGEVRRDPSVGPLTDQPEQRSLWGLQARISGVPALVVARPILYQHLWVSASLPQEAALASWRSERNAIIFVAVLFGVILLVAGGLALTYVERMHRARLAIAESKSTLEQALGSMVSGFMLLDAENRVLQWNRRFEEIFPWLKEVVAVGVPFRSLLEASVRHHLPGAPAAQQAEWVEQRMLQQSLPRGTHEQLQPNGRFVQITERATPQGGVMISYHDVTDMRRAAAEIENLAFYDPLTGLPNRRLLLDRLHQAEVAAARSGELGALLFLDLDHFKTLNDTLGHEVGDQLLQQVARRLGACVRAADTVARLGGDEFVVMLRDLSTDSAEAASLARRIGEKILHHLNEPYQLGAQLHHSNCSIGATLFGHVEQSAAELLKQADIAMYQVKAQRGNNLCFFDPEMQVAISRRAQLEADLQAALAGQQFALHYQPQFTRQGRLVGAEALLRWLHPERGLVSPAQFIAVAEDSELIVPIGLWVLQTACEQLAAWQADPLFKDLHLAVNVSARQFRQADFVPKVVQVLQQTGIRPHLLELELTESLVLDNVDDSVAKMHLLRTKGVRFSVDDFGTGYSSLAYLTRLPLHQLKIDQSFVRNLGVRHTDDVIVQTIIGMARNLELEVIAEGVETETQREFLVRHGCGLYQGFLLGRPMPVEALQALVRERSALPAAPDDANG</sequence>
<dbReference type="InterPro" id="IPR052155">
    <property type="entry name" value="Biofilm_reg_signaling"/>
</dbReference>
<dbReference type="InterPro" id="IPR043128">
    <property type="entry name" value="Rev_trsase/Diguanyl_cyclase"/>
</dbReference>
<evidence type="ECO:0000256" key="1">
    <source>
        <dbReference type="SAM" id="Phobius"/>
    </source>
</evidence>
<protein>
    <submittedName>
        <fullName evidence="4">Diguanylate cyclase (GGDEF)-like protein</fullName>
    </submittedName>
</protein>
<keyword evidence="1" id="KW-0812">Transmembrane</keyword>
<dbReference type="Pfam" id="PF12860">
    <property type="entry name" value="PAS_7"/>
    <property type="match status" value="1"/>
</dbReference>
<dbReference type="PANTHER" id="PTHR44757:SF2">
    <property type="entry name" value="BIOFILM ARCHITECTURE MAINTENANCE PROTEIN MBAA"/>
    <property type="match status" value="1"/>
</dbReference>
<proteinExistence type="predicted"/>
<dbReference type="SMART" id="SM00267">
    <property type="entry name" value="GGDEF"/>
    <property type="match status" value="1"/>
</dbReference>
<dbReference type="EMBL" id="JAVIZX010000001">
    <property type="protein sequence ID" value="MDR6214503.1"/>
    <property type="molecule type" value="Genomic_DNA"/>
</dbReference>
<dbReference type="SUPFAM" id="SSF55073">
    <property type="entry name" value="Nucleotide cyclase"/>
    <property type="match status" value="1"/>
</dbReference>
<keyword evidence="1" id="KW-0472">Membrane</keyword>
<dbReference type="SMART" id="SM00052">
    <property type="entry name" value="EAL"/>
    <property type="match status" value="1"/>
</dbReference>
<dbReference type="Gene3D" id="3.20.20.450">
    <property type="entry name" value="EAL domain"/>
    <property type="match status" value="1"/>
</dbReference>
<dbReference type="CDD" id="cd01949">
    <property type="entry name" value="GGDEF"/>
    <property type="match status" value="1"/>
</dbReference>
<dbReference type="Pfam" id="PF00990">
    <property type="entry name" value="GGDEF"/>
    <property type="match status" value="1"/>
</dbReference>
<dbReference type="Gene3D" id="3.30.450.20">
    <property type="entry name" value="PAS domain"/>
    <property type="match status" value="2"/>
</dbReference>
<dbReference type="SUPFAM" id="SSF55785">
    <property type="entry name" value="PYP-like sensor domain (PAS domain)"/>
    <property type="match status" value="1"/>
</dbReference>
<reference evidence="4 5" key="1">
    <citation type="submission" date="2023-08" db="EMBL/GenBank/DDBJ databases">
        <title>Functional and genomic diversity of the sorghum phyllosphere microbiome.</title>
        <authorList>
            <person name="Shade A."/>
        </authorList>
    </citation>
    <scope>NUCLEOTIDE SEQUENCE [LARGE SCALE GENOMIC DNA]</scope>
    <source>
        <strain evidence="4 5">SORGH_AS_0335</strain>
    </source>
</reference>
<dbReference type="PROSITE" id="PS50887">
    <property type="entry name" value="GGDEF"/>
    <property type="match status" value="1"/>
</dbReference>
<name>A0ABU1IBB4_9BURK</name>
<feature type="transmembrane region" description="Helical" evidence="1">
    <location>
        <begin position="286"/>
        <end position="309"/>
    </location>
</feature>
<dbReference type="SUPFAM" id="SSF141868">
    <property type="entry name" value="EAL domain-like"/>
    <property type="match status" value="1"/>
</dbReference>
<dbReference type="Proteomes" id="UP001267710">
    <property type="component" value="Unassembled WGS sequence"/>
</dbReference>
<feature type="domain" description="EAL" evidence="2">
    <location>
        <begin position="628"/>
        <end position="882"/>
    </location>
</feature>
<organism evidence="4 5">
    <name type="scientific">Paracidovorax wautersii</name>
    <dbReference type="NCBI Taxonomy" id="1177982"/>
    <lineage>
        <taxon>Bacteria</taxon>
        <taxon>Pseudomonadati</taxon>
        <taxon>Pseudomonadota</taxon>
        <taxon>Betaproteobacteria</taxon>
        <taxon>Burkholderiales</taxon>
        <taxon>Comamonadaceae</taxon>
        <taxon>Paracidovorax</taxon>
    </lineage>
</organism>
<evidence type="ECO:0000313" key="4">
    <source>
        <dbReference type="EMBL" id="MDR6214503.1"/>
    </source>
</evidence>
<feature type="domain" description="GGDEF" evidence="3">
    <location>
        <begin position="481"/>
        <end position="619"/>
    </location>
</feature>
<dbReference type="NCBIfam" id="TIGR00254">
    <property type="entry name" value="GGDEF"/>
    <property type="match status" value="1"/>
</dbReference>
<dbReference type="PROSITE" id="PS50883">
    <property type="entry name" value="EAL"/>
    <property type="match status" value="1"/>
</dbReference>
<dbReference type="InterPro" id="IPR000160">
    <property type="entry name" value="GGDEF_dom"/>
</dbReference>
<evidence type="ECO:0000259" key="3">
    <source>
        <dbReference type="PROSITE" id="PS50887"/>
    </source>
</evidence>
<dbReference type="RefSeq" id="WP_309828696.1">
    <property type="nucleotide sequence ID" value="NZ_JAVIZX010000001.1"/>
</dbReference>